<dbReference type="SUPFAM" id="SSF57850">
    <property type="entry name" value="RING/U-box"/>
    <property type="match status" value="1"/>
</dbReference>
<dbReference type="InterPro" id="IPR013083">
    <property type="entry name" value="Znf_RING/FYVE/PHD"/>
</dbReference>
<keyword evidence="1" id="KW-0479">Metal-binding</keyword>
<dbReference type="PROSITE" id="PS50271">
    <property type="entry name" value="ZF_UBP"/>
    <property type="match status" value="1"/>
</dbReference>
<dbReference type="AlphaFoldDB" id="A0AA36MT32"/>
<reference evidence="3" key="1">
    <citation type="submission" date="2023-08" db="EMBL/GenBank/DDBJ databases">
        <authorList>
            <person name="Chen Y."/>
            <person name="Shah S."/>
            <person name="Dougan E. K."/>
            <person name="Thang M."/>
            <person name="Chan C."/>
        </authorList>
    </citation>
    <scope>NUCLEOTIDE SEQUENCE</scope>
</reference>
<dbReference type="Pfam" id="PF07576">
    <property type="entry name" value="BRAP2"/>
    <property type="match status" value="1"/>
</dbReference>
<dbReference type="SMART" id="SM00290">
    <property type="entry name" value="ZnF_UBP"/>
    <property type="match status" value="1"/>
</dbReference>
<dbReference type="Pfam" id="PF02148">
    <property type="entry name" value="zf-UBP"/>
    <property type="match status" value="1"/>
</dbReference>
<evidence type="ECO:0000313" key="4">
    <source>
        <dbReference type="Proteomes" id="UP001178507"/>
    </source>
</evidence>
<dbReference type="InterPro" id="IPR001607">
    <property type="entry name" value="Znf_UBP"/>
</dbReference>
<dbReference type="PANTHER" id="PTHR24007">
    <property type="entry name" value="BRCA1-ASSOCIATED PROTEIN"/>
    <property type="match status" value="1"/>
</dbReference>
<protein>
    <recommendedName>
        <fullName evidence="2">UBP-type domain-containing protein</fullName>
    </recommendedName>
</protein>
<organism evidence="3 4">
    <name type="scientific">Effrenium voratum</name>
    <dbReference type="NCBI Taxonomy" id="2562239"/>
    <lineage>
        <taxon>Eukaryota</taxon>
        <taxon>Sar</taxon>
        <taxon>Alveolata</taxon>
        <taxon>Dinophyceae</taxon>
        <taxon>Suessiales</taxon>
        <taxon>Symbiodiniaceae</taxon>
        <taxon>Effrenium</taxon>
    </lineage>
</organism>
<sequence>MVYYLLVVSPRQPPTPCPSSGVYEQLKDFKDAHHAEAIVDVLQVGAIKIFRAIGAGANLEDALPIQRTSALLLVAAPSELSPEALEDFLDAGSSLFSSGIEAMRVLQGGAKSPGFFTAVLLCRSQAAADALYKANHGRLFKGEDSSDQGPCCYLAFLEAIVYTEASSSSSSDPCSDTSVIPSTAYEIPSCPVCIERIDVSGTGMVTHSHGWIGDKRPPCCVACAVICDASAEGGTESGLRCECCQQQEDLWACLICGHLGCGRYKDAHAKDHATERRHRFCFQLASGRIWDYHSDVFVHRRLVQQAAASGRRFELALPAPAIGSETSKAPGTTAPGNEQLLSMELDAILSSQLDHQLSRYDRQLTELQTEHSLACGALMAAAEAAEQRRRSCEDGRGTMGRADAEGGAFHWKEVQDLKKQLQAIAAPMESLEMLCQELKAHAARDAGVEQKPECYLAAAPAQAHPGGLVQSLQGLQGGRALLCIEVWCRALRDAWASSLEGDAEAVQEAVDTLNNMRLCRWAGWRPQTVLPVLLQEANQHLQEPAGGVIWVLSDQILERMQELRSLAGSMQEQQISAPQVPNVGLQEALALQV</sequence>
<accession>A0AA36MT32</accession>
<evidence type="ECO:0000313" key="3">
    <source>
        <dbReference type="EMBL" id="CAJ1377957.1"/>
    </source>
</evidence>
<dbReference type="InterPro" id="IPR011422">
    <property type="entry name" value="BRAP2/ETP1_RRM"/>
</dbReference>
<dbReference type="PANTHER" id="PTHR24007:SF7">
    <property type="entry name" value="BRCA1-ASSOCIATED PROTEIN"/>
    <property type="match status" value="1"/>
</dbReference>
<evidence type="ECO:0000256" key="1">
    <source>
        <dbReference type="PROSITE-ProRule" id="PRU00502"/>
    </source>
</evidence>
<keyword evidence="1" id="KW-0862">Zinc</keyword>
<keyword evidence="4" id="KW-1185">Reference proteome</keyword>
<dbReference type="GO" id="GO:0008270">
    <property type="term" value="F:zinc ion binding"/>
    <property type="evidence" value="ECO:0007669"/>
    <property type="project" value="UniProtKB-KW"/>
</dbReference>
<dbReference type="GO" id="GO:0061630">
    <property type="term" value="F:ubiquitin protein ligase activity"/>
    <property type="evidence" value="ECO:0007669"/>
    <property type="project" value="TreeGrafter"/>
</dbReference>
<dbReference type="GO" id="GO:0016567">
    <property type="term" value="P:protein ubiquitination"/>
    <property type="evidence" value="ECO:0007669"/>
    <property type="project" value="TreeGrafter"/>
</dbReference>
<evidence type="ECO:0000259" key="2">
    <source>
        <dbReference type="PROSITE" id="PS50271"/>
    </source>
</evidence>
<dbReference type="GO" id="GO:0007265">
    <property type="term" value="P:Ras protein signal transduction"/>
    <property type="evidence" value="ECO:0007669"/>
    <property type="project" value="TreeGrafter"/>
</dbReference>
<dbReference type="GO" id="GO:0005737">
    <property type="term" value="C:cytoplasm"/>
    <property type="evidence" value="ECO:0007669"/>
    <property type="project" value="TreeGrafter"/>
</dbReference>
<name>A0AA36MT32_9DINO</name>
<dbReference type="EMBL" id="CAUJNA010000502">
    <property type="protein sequence ID" value="CAJ1377957.1"/>
    <property type="molecule type" value="Genomic_DNA"/>
</dbReference>
<keyword evidence="1" id="KW-0863">Zinc-finger</keyword>
<feature type="domain" description="UBP-type" evidence="2">
    <location>
        <begin position="188"/>
        <end position="317"/>
    </location>
</feature>
<comment type="caution">
    <text evidence="3">The sequence shown here is derived from an EMBL/GenBank/DDBJ whole genome shotgun (WGS) entry which is preliminary data.</text>
</comment>
<gene>
    <name evidence="3" type="ORF">EVOR1521_LOCUS6635</name>
</gene>
<dbReference type="Gene3D" id="3.30.40.10">
    <property type="entry name" value="Zinc/RING finger domain, C3HC4 (zinc finger)"/>
    <property type="match status" value="1"/>
</dbReference>
<proteinExistence type="predicted"/>
<dbReference type="Proteomes" id="UP001178507">
    <property type="component" value="Unassembled WGS sequence"/>
</dbReference>